<comment type="caution">
    <text evidence="1">The sequence shown here is derived from an EMBL/GenBank/DDBJ whole genome shotgun (WGS) entry which is preliminary data.</text>
</comment>
<gene>
    <name evidence="1" type="ORF">PHLCEN_2v2664</name>
</gene>
<evidence type="ECO:0000313" key="1">
    <source>
        <dbReference type="EMBL" id="PSS29823.1"/>
    </source>
</evidence>
<protein>
    <submittedName>
        <fullName evidence="1">Uncharacterized protein</fullName>
    </submittedName>
</protein>
<dbReference type="AlphaFoldDB" id="A0A2R6RIH5"/>
<organism evidence="1 2">
    <name type="scientific">Hermanssonia centrifuga</name>
    <dbReference type="NCBI Taxonomy" id="98765"/>
    <lineage>
        <taxon>Eukaryota</taxon>
        <taxon>Fungi</taxon>
        <taxon>Dikarya</taxon>
        <taxon>Basidiomycota</taxon>
        <taxon>Agaricomycotina</taxon>
        <taxon>Agaricomycetes</taxon>
        <taxon>Polyporales</taxon>
        <taxon>Meruliaceae</taxon>
        <taxon>Hermanssonia</taxon>
    </lineage>
</organism>
<accession>A0A2R6RIH5</accession>
<reference evidence="1 2" key="1">
    <citation type="submission" date="2018-02" db="EMBL/GenBank/DDBJ databases">
        <title>Genome sequence of the basidiomycete white-rot fungus Phlebia centrifuga.</title>
        <authorList>
            <person name="Granchi Z."/>
            <person name="Peng M."/>
            <person name="de Vries R.P."/>
            <person name="Hilden K."/>
            <person name="Makela M.R."/>
            <person name="Grigoriev I."/>
            <person name="Riley R."/>
        </authorList>
    </citation>
    <scope>NUCLEOTIDE SEQUENCE [LARGE SCALE GENOMIC DNA]</scope>
    <source>
        <strain evidence="1 2">FBCC195</strain>
    </source>
</reference>
<name>A0A2R6RIH5_9APHY</name>
<evidence type="ECO:0000313" key="2">
    <source>
        <dbReference type="Proteomes" id="UP000186601"/>
    </source>
</evidence>
<proteinExistence type="predicted"/>
<keyword evidence="2" id="KW-1185">Reference proteome</keyword>
<dbReference type="Proteomes" id="UP000186601">
    <property type="component" value="Unassembled WGS sequence"/>
</dbReference>
<sequence>MSLKPKHPSLQNNLGKLVVTGFQDPKHYTWQTSFLPNLDLTLPGNRRLDKIEDARNGHPLCNQLPTVLNSFNCVMHI</sequence>
<dbReference type="EMBL" id="MLYV02000251">
    <property type="protein sequence ID" value="PSS29823.1"/>
    <property type="molecule type" value="Genomic_DNA"/>
</dbReference>